<protein>
    <submittedName>
        <fullName evidence="2">Uncharacterized protein</fullName>
    </submittedName>
</protein>
<dbReference type="PANTHER" id="PTHR30175">
    <property type="entry name" value="PHOSPHOTRANSFERASE SYSTEM TRANSPORT PROTEIN"/>
    <property type="match status" value="1"/>
</dbReference>
<keyword evidence="1" id="KW-0812">Transmembrane</keyword>
<proteinExistence type="predicted"/>
<evidence type="ECO:0000256" key="1">
    <source>
        <dbReference type="SAM" id="Phobius"/>
    </source>
</evidence>
<reference evidence="3" key="2">
    <citation type="submission" date="2024-01" db="EMBL/GenBank/DDBJ databases">
        <title>Draft genome sequence of Lactobacillus amylovorus strain TKL145.</title>
        <authorList>
            <person name="Tohno M."/>
            <person name="Tanizawa Y."/>
        </authorList>
    </citation>
    <scope>NUCLEOTIDE SEQUENCE [LARGE SCALE GENOMIC DNA]</scope>
    <source>
        <strain evidence="3">TKL145</strain>
    </source>
</reference>
<feature type="transmembrane region" description="Helical" evidence="1">
    <location>
        <begin position="20"/>
        <end position="45"/>
    </location>
</feature>
<evidence type="ECO:0000313" key="3">
    <source>
        <dbReference type="Proteomes" id="UP001437574"/>
    </source>
</evidence>
<dbReference type="InterPro" id="IPR050558">
    <property type="entry name" value="PTS_Sugar-Specific_Components"/>
</dbReference>
<gene>
    <name evidence="2" type="ORF">LATKL145_09970</name>
</gene>
<comment type="caution">
    <text evidence="2">The sequence shown here is derived from an EMBL/GenBank/DDBJ whole genome shotgun (WGS) entry which is preliminary data.</text>
</comment>
<dbReference type="EMBL" id="BAAAAK010000010">
    <property type="protein sequence ID" value="GAA0042587.1"/>
    <property type="molecule type" value="Genomic_DNA"/>
</dbReference>
<accession>A0ABC9VNG8</accession>
<keyword evidence="1" id="KW-0472">Membrane</keyword>
<reference evidence="2 3" key="1">
    <citation type="journal article" date="2024" name="Int. J. Syst. Evol. Microbiol.">
        <title>Proposal of Lactobacillus amylovorus subsp. animalis subsp. nov. and an emended description of Lactobacillus amylovorus.</title>
        <authorList>
            <person name="Yamane K."/>
            <person name="Tanizawa Y."/>
            <person name="Kobayashi H."/>
            <person name="Kamizono T."/>
            <person name="Kojima Y."/>
            <person name="Takagi H."/>
            <person name="Tohno M."/>
        </authorList>
    </citation>
    <scope>NUCLEOTIDE SEQUENCE [LARGE SCALE GENOMIC DNA]</scope>
    <source>
        <strain evidence="2 3">TKL145</strain>
    </source>
</reference>
<dbReference type="PANTHER" id="PTHR30175:SF1">
    <property type="entry name" value="PTS SYSTEM ARBUTIN-, CELLOBIOSE-, AND SALICIN-SPECIFIC EIIBC COMPONENT-RELATED"/>
    <property type="match status" value="1"/>
</dbReference>
<sequence>MLQFIEHWSKKWIPSVVQMFLVPVVTMLITLPIAFIVIGPVMTWVGDAIGAVM</sequence>
<organism evidence="2 3">
    <name type="scientific">Lactobacillus amylovorus subsp. animalium</name>
    <dbReference type="NCBI Taxonomy" id="3378536"/>
    <lineage>
        <taxon>Bacteria</taxon>
        <taxon>Bacillati</taxon>
        <taxon>Bacillota</taxon>
        <taxon>Bacilli</taxon>
        <taxon>Lactobacillales</taxon>
        <taxon>Lactobacillaceae</taxon>
        <taxon>Lactobacillus</taxon>
    </lineage>
</organism>
<dbReference type="Proteomes" id="UP001437574">
    <property type="component" value="Unassembled WGS sequence"/>
</dbReference>
<name>A0ABC9VNG8_LACAM</name>
<dbReference type="AlphaFoldDB" id="A0ABC9VNG8"/>
<keyword evidence="1" id="KW-1133">Transmembrane helix</keyword>
<evidence type="ECO:0000313" key="2">
    <source>
        <dbReference type="EMBL" id="GAA0042587.1"/>
    </source>
</evidence>